<comment type="caution">
    <text evidence="2">The sequence shown here is derived from an EMBL/GenBank/DDBJ whole genome shotgun (WGS) entry which is preliminary data.</text>
</comment>
<dbReference type="EMBL" id="BTSY01000003">
    <property type="protein sequence ID" value="GMT17341.1"/>
    <property type="molecule type" value="Genomic_DNA"/>
</dbReference>
<gene>
    <name evidence="2" type="ORF">PFISCL1PPCAC_8637</name>
</gene>
<accession>A0AAV5VCB7</accession>
<feature type="transmembrane region" description="Helical" evidence="1">
    <location>
        <begin position="119"/>
        <end position="138"/>
    </location>
</feature>
<name>A0AAV5VCB7_9BILA</name>
<keyword evidence="1" id="KW-1133">Transmembrane helix</keyword>
<organism evidence="2 3">
    <name type="scientific">Pristionchus fissidentatus</name>
    <dbReference type="NCBI Taxonomy" id="1538716"/>
    <lineage>
        <taxon>Eukaryota</taxon>
        <taxon>Metazoa</taxon>
        <taxon>Ecdysozoa</taxon>
        <taxon>Nematoda</taxon>
        <taxon>Chromadorea</taxon>
        <taxon>Rhabditida</taxon>
        <taxon>Rhabditina</taxon>
        <taxon>Diplogasteromorpha</taxon>
        <taxon>Diplogasteroidea</taxon>
        <taxon>Neodiplogasteridae</taxon>
        <taxon>Pristionchus</taxon>
    </lineage>
</organism>
<reference evidence="2" key="1">
    <citation type="submission" date="2023-10" db="EMBL/GenBank/DDBJ databases">
        <title>Genome assembly of Pristionchus species.</title>
        <authorList>
            <person name="Yoshida K."/>
            <person name="Sommer R.J."/>
        </authorList>
    </citation>
    <scope>NUCLEOTIDE SEQUENCE</scope>
    <source>
        <strain evidence="2">RS5133</strain>
    </source>
</reference>
<dbReference type="Proteomes" id="UP001432322">
    <property type="component" value="Unassembled WGS sequence"/>
</dbReference>
<evidence type="ECO:0000256" key="1">
    <source>
        <dbReference type="SAM" id="Phobius"/>
    </source>
</evidence>
<sequence length="167" mass="17260">MMRAADAPSVRNEALAAVTVPWGLTKAGLRVDSFSRVETRIPLSALTVTGFFPSTKTGTISLILPPLAAASASVCERIANSSCSLLLTPNVAASRSPECPIVSPEVNSATAGSSGESRFFTISAAICNLAMGVFAFWMPSIALRACKLYLMGTSDSSSVPPAITAFA</sequence>
<keyword evidence="3" id="KW-1185">Reference proteome</keyword>
<proteinExistence type="predicted"/>
<keyword evidence="1" id="KW-0472">Membrane</keyword>
<evidence type="ECO:0000313" key="2">
    <source>
        <dbReference type="EMBL" id="GMT17341.1"/>
    </source>
</evidence>
<protein>
    <recommendedName>
        <fullName evidence="4">G protein-coupled receptor</fullName>
    </recommendedName>
</protein>
<evidence type="ECO:0008006" key="4">
    <source>
        <dbReference type="Google" id="ProtNLM"/>
    </source>
</evidence>
<keyword evidence="1" id="KW-0812">Transmembrane</keyword>
<dbReference type="AlphaFoldDB" id="A0AAV5VCB7"/>
<evidence type="ECO:0000313" key="3">
    <source>
        <dbReference type="Proteomes" id="UP001432322"/>
    </source>
</evidence>